<feature type="short sequence motif" description="'KMSKS' region" evidence="8">
    <location>
        <begin position="262"/>
        <end position="266"/>
    </location>
</feature>
<dbReference type="Gene3D" id="1.10.10.350">
    <property type="match status" value="1"/>
</dbReference>
<comment type="similarity">
    <text evidence="1 8">Belongs to the class-I aminoacyl-tRNA synthetase family. Glutamate--tRNA ligase type 1 subfamily.</text>
</comment>
<evidence type="ECO:0000256" key="6">
    <source>
        <dbReference type="ARBA" id="ARBA00022917"/>
    </source>
</evidence>
<comment type="subunit">
    <text evidence="8">Monomer.</text>
</comment>
<feature type="short sequence motif" description="'HIGH' region" evidence="8">
    <location>
        <begin position="18"/>
        <end position="28"/>
    </location>
</feature>
<evidence type="ECO:0000313" key="12">
    <source>
        <dbReference type="Proteomes" id="UP000268084"/>
    </source>
</evidence>
<proteinExistence type="inferred from homology"/>
<dbReference type="InterPro" id="IPR020751">
    <property type="entry name" value="aa-tRNA-synth_I_codon-bd_sub2"/>
</dbReference>
<reference evidence="11 12" key="1">
    <citation type="submission" date="2018-11" db="EMBL/GenBank/DDBJ databases">
        <authorList>
            <person name="Da X."/>
        </authorList>
    </citation>
    <scope>NUCLEOTIDE SEQUENCE [LARGE SCALE GENOMIC DNA]</scope>
    <source>
        <strain evidence="11 12">S14-144</strain>
    </source>
</reference>
<dbReference type="InterPro" id="IPR045462">
    <property type="entry name" value="aa-tRNA-synth_I_cd-bd"/>
</dbReference>
<dbReference type="Gene3D" id="1.10.8.70">
    <property type="entry name" value="Glutamate-tRNA synthetase, class I, anticodon-binding domain 1"/>
    <property type="match status" value="1"/>
</dbReference>
<dbReference type="PANTHER" id="PTHR43311">
    <property type="entry name" value="GLUTAMATE--TRNA LIGASE"/>
    <property type="match status" value="1"/>
</dbReference>
<dbReference type="CDD" id="cd00808">
    <property type="entry name" value="GluRS_core"/>
    <property type="match status" value="1"/>
</dbReference>
<dbReference type="KEGG" id="nak:EH165_10340"/>
<dbReference type="EMBL" id="CP034170">
    <property type="protein sequence ID" value="AZI58474.1"/>
    <property type="molecule type" value="Genomic_DNA"/>
</dbReference>
<dbReference type="InterPro" id="IPR020058">
    <property type="entry name" value="Glu/Gln-tRNA-synth_Ib_cat-dom"/>
</dbReference>
<dbReference type="PRINTS" id="PR00987">
    <property type="entry name" value="TRNASYNTHGLU"/>
</dbReference>
<evidence type="ECO:0000313" key="11">
    <source>
        <dbReference type="EMBL" id="AZI58474.1"/>
    </source>
</evidence>
<keyword evidence="6 8" id="KW-0648">Protein biosynthesis</keyword>
<reference evidence="11 12" key="2">
    <citation type="submission" date="2018-12" db="EMBL/GenBank/DDBJ databases">
        <title>Nakamurella antarcticus sp. nov., isolated from Antarctica South Shetland Islands soil.</title>
        <authorList>
            <person name="Peng F."/>
        </authorList>
    </citation>
    <scope>NUCLEOTIDE SEQUENCE [LARGE SCALE GENOMIC DNA]</scope>
    <source>
        <strain evidence="11 12">S14-144</strain>
    </source>
</reference>
<dbReference type="InterPro" id="IPR020752">
    <property type="entry name" value="Glu-tRNA-synth_I_codon-bd_sub1"/>
</dbReference>
<dbReference type="Gene3D" id="3.40.50.620">
    <property type="entry name" value="HUPs"/>
    <property type="match status" value="1"/>
</dbReference>
<feature type="binding site" evidence="8">
    <location>
        <position position="265"/>
    </location>
    <ligand>
        <name>ATP</name>
        <dbReference type="ChEBI" id="CHEBI:30616"/>
    </ligand>
</feature>
<keyword evidence="4 8" id="KW-0547">Nucleotide-binding</keyword>
<dbReference type="GO" id="GO:0005829">
    <property type="term" value="C:cytosol"/>
    <property type="evidence" value="ECO:0007669"/>
    <property type="project" value="TreeGrafter"/>
</dbReference>
<dbReference type="Proteomes" id="UP000268084">
    <property type="component" value="Chromosome"/>
</dbReference>
<dbReference type="InterPro" id="IPR004527">
    <property type="entry name" value="Glu-tRNA-ligase_bac/mito"/>
</dbReference>
<evidence type="ECO:0000256" key="3">
    <source>
        <dbReference type="ARBA" id="ARBA00022598"/>
    </source>
</evidence>
<evidence type="ECO:0000256" key="4">
    <source>
        <dbReference type="ARBA" id="ARBA00022741"/>
    </source>
</evidence>
<gene>
    <name evidence="8" type="primary">gltX</name>
    <name evidence="11" type="ORF">EH165_10340</name>
</gene>
<dbReference type="Pfam" id="PF19269">
    <property type="entry name" value="Anticodon_2"/>
    <property type="match status" value="1"/>
</dbReference>
<dbReference type="InterPro" id="IPR000924">
    <property type="entry name" value="Glu/Gln-tRNA-synth"/>
</dbReference>
<dbReference type="GO" id="GO:0004818">
    <property type="term" value="F:glutamate-tRNA ligase activity"/>
    <property type="evidence" value="ECO:0007669"/>
    <property type="project" value="UniProtKB-UniRule"/>
</dbReference>
<dbReference type="GO" id="GO:0006424">
    <property type="term" value="P:glutamyl-tRNA aminoacylation"/>
    <property type="evidence" value="ECO:0007669"/>
    <property type="project" value="UniProtKB-UniRule"/>
</dbReference>
<dbReference type="Pfam" id="PF00749">
    <property type="entry name" value="tRNA-synt_1c"/>
    <property type="match status" value="1"/>
</dbReference>
<evidence type="ECO:0000259" key="10">
    <source>
        <dbReference type="Pfam" id="PF19269"/>
    </source>
</evidence>
<dbReference type="GO" id="GO:0008270">
    <property type="term" value="F:zinc ion binding"/>
    <property type="evidence" value="ECO:0007669"/>
    <property type="project" value="InterPro"/>
</dbReference>
<dbReference type="GO" id="GO:0000049">
    <property type="term" value="F:tRNA binding"/>
    <property type="evidence" value="ECO:0007669"/>
    <property type="project" value="InterPro"/>
</dbReference>
<dbReference type="RefSeq" id="WP_124799383.1">
    <property type="nucleotide sequence ID" value="NZ_CP034170.1"/>
</dbReference>
<evidence type="ECO:0000256" key="1">
    <source>
        <dbReference type="ARBA" id="ARBA00007894"/>
    </source>
</evidence>
<evidence type="ECO:0000256" key="7">
    <source>
        <dbReference type="ARBA" id="ARBA00023146"/>
    </source>
</evidence>
<comment type="caution">
    <text evidence="8">Lacks conserved residue(s) required for the propagation of feature annotation.</text>
</comment>
<feature type="domain" description="Glutamyl/glutaminyl-tRNA synthetase class Ib catalytic" evidence="9">
    <location>
        <begin position="12"/>
        <end position="328"/>
    </location>
</feature>
<dbReference type="InterPro" id="IPR014729">
    <property type="entry name" value="Rossmann-like_a/b/a_fold"/>
</dbReference>
<comment type="function">
    <text evidence="8">Catalyzes the attachment of glutamate to tRNA(Glu) in a two-step reaction: glutamate is first activated by ATP to form Glu-AMP and then transferred to the acceptor end of tRNA(Glu).</text>
</comment>
<dbReference type="InterPro" id="IPR033910">
    <property type="entry name" value="GluRS_core"/>
</dbReference>
<dbReference type="PANTHER" id="PTHR43311:SF2">
    <property type="entry name" value="GLUTAMATE--TRNA LIGASE, MITOCHONDRIAL-RELATED"/>
    <property type="match status" value="1"/>
</dbReference>
<keyword evidence="3 8" id="KW-0436">Ligase</keyword>
<dbReference type="SUPFAM" id="SSF52374">
    <property type="entry name" value="Nucleotidylyl transferase"/>
    <property type="match status" value="1"/>
</dbReference>
<evidence type="ECO:0000259" key="9">
    <source>
        <dbReference type="Pfam" id="PF00749"/>
    </source>
</evidence>
<accession>A0A3G8ZVH4</accession>
<evidence type="ECO:0000256" key="8">
    <source>
        <dbReference type="HAMAP-Rule" id="MF_00022"/>
    </source>
</evidence>
<dbReference type="SUPFAM" id="SSF48163">
    <property type="entry name" value="An anticodon-binding domain of class I aminoacyl-tRNA synthetases"/>
    <property type="match status" value="1"/>
</dbReference>
<keyword evidence="12" id="KW-1185">Reference proteome</keyword>
<evidence type="ECO:0000256" key="2">
    <source>
        <dbReference type="ARBA" id="ARBA00022490"/>
    </source>
</evidence>
<keyword evidence="5 8" id="KW-0067">ATP-binding</keyword>
<sequence>MKNSADIPARPVVARFCPSPTGTPHVGMARTALFNWAFARHHGGTLVFRIEDTDHERNTEASYNSLIDSMQWLGLDWDEGPLVGGPHGPYKQSERGEIYSDVVARLHAAGHLYESYSTSEEVTARHVAAGRDPKLGYDNYDRDPSQAFVAAAKAEGRPAVMRLRMPASDNTFTDLVRGSITFPAGSVPDPVMVRGNSDPLYTLVNPVDDALMGITHVLRGEDLLPSTPRQIALYKAMADIGVGNGIPEFGHMPFVTGAGNRKLSKRDPESSLFHHRDAGFIREGMVNYLALLGFSIGEHTDVFSPQELVAAFDIHRVSSNPARFDVKKAEAINGSHIRLLQPADFAARLVPYLQAAGLLPAEPEELSAAERALVAAAAPLVQERSNLMVDAVTMLAFLFVKESDFAIDAAAGAKTLTAQAVPVLERSLEVLTAMPEFTSAQIESELKRALIEELGLKPRVAFAALRVAATGNTVSPPLYESLELLGREISVKRLSAALEIARTATESSA</sequence>
<dbReference type="HAMAP" id="MF_00022">
    <property type="entry name" value="Glu_tRNA_synth_type1"/>
    <property type="match status" value="1"/>
</dbReference>
<organism evidence="11 12">
    <name type="scientific">Nakamurella antarctica</name>
    <dbReference type="NCBI Taxonomy" id="1902245"/>
    <lineage>
        <taxon>Bacteria</taxon>
        <taxon>Bacillati</taxon>
        <taxon>Actinomycetota</taxon>
        <taxon>Actinomycetes</taxon>
        <taxon>Nakamurellales</taxon>
        <taxon>Nakamurellaceae</taxon>
        <taxon>Nakamurella</taxon>
    </lineage>
</organism>
<dbReference type="GO" id="GO:0005524">
    <property type="term" value="F:ATP binding"/>
    <property type="evidence" value="ECO:0007669"/>
    <property type="project" value="UniProtKB-UniRule"/>
</dbReference>
<comment type="catalytic activity">
    <reaction evidence="8">
        <text>tRNA(Glu) + L-glutamate + ATP = L-glutamyl-tRNA(Glu) + AMP + diphosphate</text>
        <dbReference type="Rhea" id="RHEA:23540"/>
        <dbReference type="Rhea" id="RHEA-COMP:9663"/>
        <dbReference type="Rhea" id="RHEA-COMP:9680"/>
        <dbReference type="ChEBI" id="CHEBI:29985"/>
        <dbReference type="ChEBI" id="CHEBI:30616"/>
        <dbReference type="ChEBI" id="CHEBI:33019"/>
        <dbReference type="ChEBI" id="CHEBI:78442"/>
        <dbReference type="ChEBI" id="CHEBI:78520"/>
        <dbReference type="ChEBI" id="CHEBI:456215"/>
        <dbReference type="EC" id="6.1.1.17"/>
    </reaction>
</comment>
<dbReference type="OrthoDB" id="9807503at2"/>
<keyword evidence="2 8" id="KW-0963">Cytoplasm</keyword>
<name>A0A3G8ZVH4_9ACTN</name>
<dbReference type="InterPro" id="IPR008925">
    <property type="entry name" value="aa_tRNA-synth_I_cd-bd_sf"/>
</dbReference>
<feature type="domain" description="Aminoacyl-tRNA synthetase class I anticodon-binding" evidence="10">
    <location>
        <begin position="345"/>
        <end position="498"/>
    </location>
</feature>
<dbReference type="AlphaFoldDB" id="A0A3G8ZVH4"/>
<protein>
    <recommendedName>
        <fullName evidence="8">Glutamate--tRNA ligase</fullName>
        <ecNumber evidence="8">6.1.1.17</ecNumber>
    </recommendedName>
    <alternativeName>
        <fullName evidence="8">Glutamyl-tRNA synthetase</fullName>
        <shortName evidence="8">GluRS</shortName>
    </alternativeName>
</protein>
<dbReference type="InterPro" id="IPR049940">
    <property type="entry name" value="GluQ/Sye"/>
</dbReference>
<evidence type="ECO:0000256" key="5">
    <source>
        <dbReference type="ARBA" id="ARBA00022840"/>
    </source>
</evidence>
<dbReference type="EC" id="6.1.1.17" evidence="8"/>
<keyword evidence="7 8" id="KW-0030">Aminoacyl-tRNA synthetase</keyword>
<dbReference type="NCBIfam" id="TIGR00464">
    <property type="entry name" value="gltX_bact"/>
    <property type="match status" value="1"/>
</dbReference>
<comment type="subcellular location">
    <subcellularLocation>
        <location evidence="8">Cytoplasm</location>
    </subcellularLocation>
</comment>